<feature type="compositionally biased region" description="Low complexity" evidence="1">
    <location>
        <begin position="248"/>
        <end position="264"/>
    </location>
</feature>
<evidence type="ECO:0000256" key="1">
    <source>
        <dbReference type="SAM" id="MobiDB-lite"/>
    </source>
</evidence>
<feature type="region of interest" description="Disordered" evidence="1">
    <location>
        <begin position="298"/>
        <end position="322"/>
    </location>
</feature>
<evidence type="ECO:0000313" key="2">
    <source>
        <dbReference type="EMBL" id="CAF1677537.1"/>
    </source>
</evidence>
<sequence length="448" mass="49022">QYSPQHVMILPMTDELVQRYLNHQGSHHLRTQISTSSKKTIDLNKSSRKILKKSRIITESSDNEHSGRFKSSMKPTYVEPDQSNSSSSATDSNSLAHLEPNPPDTTFTVITSTSSTINSFESPNALDTCQLQQSSDQPIVIDDSQPDSQVEPLSTHGTDKNKQSNPWAPISDDTYAAIEVALNQVHQESEEQTEFTPATARRTPTNLMASCLPKIQLKKGRYRQGKPIEEKTPPDTTSTVASNECLPSTTFQSSSTSTSVTTTNTRPPHVLATIFEGESLVILPTTATATAAAVTTNHLTEKSSQSSSHILSQRHENSSEGLSDTVMSNLFAQDESSQQEIHPPTLKLLPPAIIIEDYSNENENNRSNDISQSSQLSNDQNNSQPLLPSATNEKTTVTPSRVSYRMNPDGTRVSISRPALPITHPSPLISTRRVSTDVTSTNTSHSSK</sequence>
<feature type="compositionally biased region" description="Low complexity" evidence="1">
    <location>
        <begin position="367"/>
        <end position="384"/>
    </location>
</feature>
<feature type="region of interest" description="Disordered" evidence="1">
    <location>
        <begin position="221"/>
        <end position="264"/>
    </location>
</feature>
<feature type="region of interest" description="Disordered" evidence="1">
    <location>
        <begin position="362"/>
        <end position="448"/>
    </location>
</feature>
<accession>A0A816GTY4</accession>
<feature type="compositionally biased region" description="Polar residues" evidence="1">
    <location>
        <begin position="146"/>
        <end position="156"/>
    </location>
</feature>
<feature type="compositionally biased region" description="Polar residues" evidence="1">
    <location>
        <begin position="385"/>
        <end position="401"/>
    </location>
</feature>
<feature type="compositionally biased region" description="Low complexity" evidence="1">
    <location>
        <begin position="430"/>
        <end position="448"/>
    </location>
</feature>
<proteinExistence type="predicted"/>
<keyword evidence="3" id="KW-1185">Reference proteome</keyword>
<feature type="region of interest" description="Disordered" evidence="1">
    <location>
        <begin position="55"/>
        <end position="109"/>
    </location>
</feature>
<reference evidence="2" key="1">
    <citation type="submission" date="2021-02" db="EMBL/GenBank/DDBJ databases">
        <authorList>
            <person name="Nowell W R."/>
        </authorList>
    </citation>
    <scope>NUCLEOTIDE SEQUENCE</scope>
</reference>
<gene>
    <name evidence="2" type="ORF">XAT740_LOCUS59899</name>
</gene>
<feature type="compositionally biased region" description="Low complexity" evidence="1">
    <location>
        <begin position="83"/>
        <end position="94"/>
    </location>
</feature>
<comment type="caution">
    <text evidence="2">The sequence shown here is derived from an EMBL/GenBank/DDBJ whole genome shotgun (WGS) entry which is preliminary data.</text>
</comment>
<dbReference type="AlphaFoldDB" id="A0A816GTY4"/>
<protein>
    <submittedName>
        <fullName evidence="2">Uncharacterized protein</fullName>
    </submittedName>
</protein>
<evidence type="ECO:0000313" key="3">
    <source>
        <dbReference type="Proteomes" id="UP000663828"/>
    </source>
</evidence>
<feature type="compositionally biased region" description="Polar residues" evidence="1">
    <location>
        <begin position="234"/>
        <end position="247"/>
    </location>
</feature>
<dbReference type="Proteomes" id="UP000663828">
    <property type="component" value="Unassembled WGS sequence"/>
</dbReference>
<dbReference type="EMBL" id="CAJNOR010014280">
    <property type="protein sequence ID" value="CAF1677537.1"/>
    <property type="molecule type" value="Genomic_DNA"/>
</dbReference>
<organism evidence="2 3">
    <name type="scientific">Adineta ricciae</name>
    <name type="common">Rotifer</name>
    <dbReference type="NCBI Taxonomy" id="249248"/>
    <lineage>
        <taxon>Eukaryota</taxon>
        <taxon>Metazoa</taxon>
        <taxon>Spiralia</taxon>
        <taxon>Gnathifera</taxon>
        <taxon>Rotifera</taxon>
        <taxon>Eurotatoria</taxon>
        <taxon>Bdelloidea</taxon>
        <taxon>Adinetida</taxon>
        <taxon>Adinetidae</taxon>
        <taxon>Adineta</taxon>
    </lineage>
</organism>
<name>A0A816GTY4_ADIRI</name>
<feature type="non-terminal residue" evidence="2">
    <location>
        <position position="1"/>
    </location>
</feature>
<feature type="region of interest" description="Disordered" evidence="1">
    <location>
        <begin position="139"/>
        <end position="169"/>
    </location>
</feature>